<dbReference type="PRINTS" id="PR00081">
    <property type="entry name" value="GDHRDH"/>
</dbReference>
<evidence type="ECO:0000313" key="3">
    <source>
        <dbReference type="Proteomes" id="UP000240971"/>
    </source>
</evidence>
<dbReference type="InterPro" id="IPR036291">
    <property type="entry name" value="NAD(P)-bd_dom_sf"/>
</dbReference>
<keyword evidence="3" id="KW-1185">Reference proteome</keyword>
<dbReference type="PRINTS" id="PR00080">
    <property type="entry name" value="SDRFAMILY"/>
</dbReference>
<reference evidence="2 3" key="1">
    <citation type="submission" date="2018-03" db="EMBL/GenBank/DDBJ databases">
        <title>Genomic Encyclopedia of Archaeal and Bacterial Type Strains, Phase II (KMG-II): from individual species to whole genera.</title>
        <authorList>
            <person name="Goeker M."/>
        </authorList>
    </citation>
    <scope>NUCLEOTIDE SEQUENCE [LARGE SCALE GENOMIC DNA]</scope>
    <source>
        <strain evidence="2 3">DSM 24859</strain>
    </source>
</reference>
<accession>A0A2P8HRX3</accession>
<dbReference type="GO" id="GO:0016616">
    <property type="term" value="F:oxidoreductase activity, acting on the CH-OH group of donors, NAD or NADP as acceptor"/>
    <property type="evidence" value="ECO:0007669"/>
    <property type="project" value="TreeGrafter"/>
</dbReference>
<dbReference type="Gene3D" id="3.40.50.720">
    <property type="entry name" value="NAD(P)-binding Rossmann-like Domain"/>
    <property type="match status" value="1"/>
</dbReference>
<evidence type="ECO:0000256" key="1">
    <source>
        <dbReference type="ARBA" id="ARBA00006484"/>
    </source>
</evidence>
<dbReference type="GO" id="GO:0030497">
    <property type="term" value="P:fatty acid elongation"/>
    <property type="evidence" value="ECO:0007669"/>
    <property type="project" value="TreeGrafter"/>
</dbReference>
<dbReference type="InterPro" id="IPR002347">
    <property type="entry name" value="SDR_fam"/>
</dbReference>
<dbReference type="EMBL" id="PYAW01000001">
    <property type="protein sequence ID" value="PSL48945.1"/>
    <property type="molecule type" value="Genomic_DNA"/>
</dbReference>
<organism evidence="2 3">
    <name type="scientific">Chitinophaga niastensis</name>
    <dbReference type="NCBI Taxonomy" id="536980"/>
    <lineage>
        <taxon>Bacteria</taxon>
        <taxon>Pseudomonadati</taxon>
        <taxon>Bacteroidota</taxon>
        <taxon>Chitinophagia</taxon>
        <taxon>Chitinophagales</taxon>
        <taxon>Chitinophagaceae</taxon>
        <taxon>Chitinophaga</taxon>
    </lineage>
</organism>
<dbReference type="AlphaFoldDB" id="A0A2P8HRX3"/>
<proteinExistence type="inferred from homology"/>
<evidence type="ECO:0000313" key="2">
    <source>
        <dbReference type="EMBL" id="PSL48945.1"/>
    </source>
</evidence>
<dbReference type="PANTHER" id="PTHR42760:SF40">
    <property type="entry name" value="3-OXOACYL-[ACYL-CARRIER-PROTEIN] REDUCTASE, CHLOROPLASTIC"/>
    <property type="match status" value="1"/>
</dbReference>
<dbReference type="Pfam" id="PF13561">
    <property type="entry name" value="adh_short_C2"/>
    <property type="match status" value="1"/>
</dbReference>
<comment type="caution">
    <text evidence="2">The sequence shown here is derived from an EMBL/GenBank/DDBJ whole genome shotgun (WGS) entry which is preliminary data.</text>
</comment>
<gene>
    <name evidence="2" type="ORF">CLV51_101275</name>
</gene>
<dbReference type="OrthoDB" id="9788235at2"/>
<protein>
    <submittedName>
        <fullName evidence="2">NAD(P)-dependent dehydrogenase (Short-subunit alcohol dehydrogenase family)</fullName>
    </submittedName>
</protein>
<dbReference type="Proteomes" id="UP000240971">
    <property type="component" value="Unassembled WGS sequence"/>
</dbReference>
<dbReference type="PANTHER" id="PTHR42760">
    <property type="entry name" value="SHORT-CHAIN DEHYDROGENASES/REDUCTASES FAMILY MEMBER"/>
    <property type="match status" value="1"/>
</dbReference>
<dbReference type="SUPFAM" id="SSF51735">
    <property type="entry name" value="NAD(P)-binding Rossmann-fold domains"/>
    <property type="match status" value="1"/>
</dbReference>
<dbReference type="RefSeq" id="WP_106526214.1">
    <property type="nucleotide sequence ID" value="NZ_PYAW01000001.1"/>
</dbReference>
<comment type="similarity">
    <text evidence="1">Belongs to the short-chain dehydrogenases/reductases (SDR) family.</text>
</comment>
<name>A0A2P8HRX3_CHINA</name>
<sequence>MNNLENKVIAVTGGEGQLGNEFVKYLRNEGAKVISIDRSLKNDLDLGVLYADITDVKSIKEVLDLILDRYGVIDGWVNNAYPRTADWGKVPFSEESMESFEQNVSWHLVGYVKCCQLVLNQMMKQKQGSLINVASIYGVTGPDFTIYEGTPMVNPSAYAAIKGGLINFTRYMAAYYGPYNVRVNCVSPGGIFNHQPEAFVQQYEHKVPLKRLGMPDDISPSIGFLLGDGSRYITGHNLIVDGGWTAI</sequence>